<dbReference type="Proteomes" id="UP001516023">
    <property type="component" value="Unassembled WGS sequence"/>
</dbReference>
<evidence type="ECO:0000313" key="3">
    <source>
        <dbReference type="Proteomes" id="UP001516023"/>
    </source>
</evidence>
<evidence type="ECO:0000256" key="1">
    <source>
        <dbReference type="SAM" id="MobiDB-lite"/>
    </source>
</evidence>
<comment type="caution">
    <text evidence="2">The sequence shown here is derived from an EMBL/GenBank/DDBJ whole genome shotgun (WGS) entry which is preliminary data.</text>
</comment>
<evidence type="ECO:0000313" key="2">
    <source>
        <dbReference type="EMBL" id="KAL3805278.1"/>
    </source>
</evidence>
<reference evidence="2 3" key="1">
    <citation type="journal article" date="2020" name="G3 (Bethesda)">
        <title>Improved Reference Genome for Cyclotella cryptica CCMP332, a Model for Cell Wall Morphogenesis, Salinity Adaptation, and Lipid Production in Diatoms (Bacillariophyta).</title>
        <authorList>
            <person name="Roberts W.R."/>
            <person name="Downey K.M."/>
            <person name="Ruck E.C."/>
            <person name="Traller J.C."/>
            <person name="Alverson A.J."/>
        </authorList>
    </citation>
    <scope>NUCLEOTIDE SEQUENCE [LARGE SCALE GENOMIC DNA]</scope>
    <source>
        <strain evidence="2 3">CCMP332</strain>
    </source>
</reference>
<accession>A0ABD3QXR4</accession>
<name>A0ABD3QXR4_9STRA</name>
<proteinExistence type="predicted"/>
<feature type="region of interest" description="Disordered" evidence="1">
    <location>
        <begin position="1"/>
        <end position="25"/>
    </location>
</feature>
<gene>
    <name evidence="2" type="ORF">HJC23_008985</name>
</gene>
<keyword evidence="3" id="KW-1185">Reference proteome</keyword>
<sequence length="199" mass="22809">MPFSSTRSTEDEGPERGLISDRSSKQHSLLDEWPHNDLVLDCPRKNVAFSEYSELRIYNKDTLYQSKKSYSAIEIKKFRAQAELDASRIRNLISLYPVQTAHAIEHAMYLGLIKHEELLGIEHLLSQEAAANALYKRRAHVALTLRAQEAMQRKHRNAVDAVMLAKVACVSSSRCMERAQMRAAWSFESERLTEFESLI</sequence>
<organism evidence="2 3">
    <name type="scientific">Cyclotella cryptica</name>
    <dbReference type="NCBI Taxonomy" id="29204"/>
    <lineage>
        <taxon>Eukaryota</taxon>
        <taxon>Sar</taxon>
        <taxon>Stramenopiles</taxon>
        <taxon>Ochrophyta</taxon>
        <taxon>Bacillariophyta</taxon>
        <taxon>Coscinodiscophyceae</taxon>
        <taxon>Thalassiosirophycidae</taxon>
        <taxon>Stephanodiscales</taxon>
        <taxon>Stephanodiscaceae</taxon>
        <taxon>Cyclotella</taxon>
    </lineage>
</organism>
<protein>
    <submittedName>
        <fullName evidence="2">Uncharacterized protein</fullName>
    </submittedName>
</protein>
<dbReference type="EMBL" id="JABMIG020000003">
    <property type="protein sequence ID" value="KAL3805278.1"/>
    <property type="molecule type" value="Genomic_DNA"/>
</dbReference>
<dbReference type="AlphaFoldDB" id="A0ABD3QXR4"/>
<feature type="compositionally biased region" description="Basic and acidic residues" evidence="1">
    <location>
        <begin position="8"/>
        <end position="25"/>
    </location>
</feature>